<name>A0A5C5CPS9_9HYPH</name>
<dbReference type="Proteomes" id="UP000553980">
    <property type="component" value="Unassembled WGS sequence"/>
</dbReference>
<organism evidence="2 3">
    <name type="scientific">Brucella pecoris</name>
    <dbReference type="NCBI Taxonomy" id="867683"/>
    <lineage>
        <taxon>Bacteria</taxon>
        <taxon>Pseudomonadati</taxon>
        <taxon>Pseudomonadota</taxon>
        <taxon>Alphaproteobacteria</taxon>
        <taxon>Hyphomicrobiales</taxon>
        <taxon>Brucellaceae</taxon>
        <taxon>Brucella/Ochrobactrum group</taxon>
        <taxon>Brucella</taxon>
    </lineage>
</organism>
<reference evidence="2" key="2">
    <citation type="submission" date="2019-06" db="EMBL/GenBank/DDBJ databases">
        <authorList>
            <person name="Hu M."/>
        </authorList>
    </citation>
    <scope>NUCLEOTIDE SEQUENCE</scope>
    <source>
        <strain evidence="2">08RB2639</strain>
    </source>
</reference>
<accession>A0A5C5CPS9</accession>
<proteinExistence type="predicted"/>
<sequence length="79" mass="9111">MKYDVTTDNSEWTDRDIIVTLFSDGTACPRNKDVYLNHKRTSVSEAIKNAETWLAQEAHQYERIIIHLMDGAELAEDLI</sequence>
<gene>
    <name evidence="2" type="ORF">FIB18_08900</name>
    <name evidence="1" type="ORF">GGQ79_002490</name>
</gene>
<comment type="caution">
    <text evidence="2">The sequence shown here is derived from an EMBL/GenBank/DDBJ whole genome shotgun (WGS) entry which is preliminary data.</text>
</comment>
<dbReference type="OrthoDB" id="9849742at2"/>
<evidence type="ECO:0000313" key="2">
    <source>
        <dbReference type="EMBL" id="TNV12656.1"/>
    </source>
</evidence>
<dbReference type="RefSeq" id="WP_140020374.1">
    <property type="nucleotide sequence ID" value="NZ_JACIEX010000004.1"/>
</dbReference>
<keyword evidence="4" id="KW-1185">Reference proteome</keyword>
<dbReference type="Proteomes" id="UP000313390">
    <property type="component" value="Unassembled WGS sequence"/>
</dbReference>
<evidence type="ECO:0000313" key="1">
    <source>
        <dbReference type="EMBL" id="MBB4093978.1"/>
    </source>
</evidence>
<evidence type="ECO:0000313" key="3">
    <source>
        <dbReference type="Proteomes" id="UP000313390"/>
    </source>
</evidence>
<reference evidence="1 4" key="3">
    <citation type="submission" date="2020-08" db="EMBL/GenBank/DDBJ databases">
        <title>Genomic Encyclopedia of Type Strains, Phase IV (KMG-IV): sequencing the most valuable type-strain genomes for metagenomic binning, comparative biology and taxonomic classification.</title>
        <authorList>
            <person name="Goeker M."/>
        </authorList>
    </citation>
    <scope>NUCLEOTIDE SEQUENCE [LARGE SCALE GENOMIC DNA]</scope>
    <source>
        <strain evidence="1 4">DSM 23868</strain>
    </source>
</reference>
<dbReference type="EMBL" id="VEWK01000004">
    <property type="protein sequence ID" value="TNV12656.1"/>
    <property type="molecule type" value="Genomic_DNA"/>
</dbReference>
<dbReference type="EMBL" id="JACIEX010000004">
    <property type="protein sequence ID" value="MBB4093978.1"/>
    <property type="molecule type" value="Genomic_DNA"/>
</dbReference>
<reference evidence="2 3" key="1">
    <citation type="journal article" date="2011" name="Int. J. Syst. Evol. Microbiol.">
        <title>Ochrobactrum pecoris sp. nov., isolated from farm animals.</title>
        <authorList>
            <person name="Kampfer P."/>
            <person name="Huber B."/>
            <person name="Busse H.J."/>
            <person name="Scholz H.C."/>
            <person name="Tomaso H."/>
            <person name="Hotzel H."/>
            <person name="Melzer F."/>
        </authorList>
    </citation>
    <scope>NUCLEOTIDE SEQUENCE [LARGE SCALE GENOMIC DNA]</scope>
    <source>
        <strain evidence="2 3">08RB2639</strain>
    </source>
</reference>
<dbReference type="AlphaFoldDB" id="A0A5C5CPS9"/>
<evidence type="ECO:0000313" key="4">
    <source>
        <dbReference type="Proteomes" id="UP000553980"/>
    </source>
</evidence>
<protein>
    <submittedName>
        <fullName evidence="2">Uncharacterized protein</fullName>
    </submittedName>
</protein>